<protein>
    <submittedName>
        <fullName evidence="1">Vitamin B12 dependent methionine synthase activation region</fullName>
    </submittedName>
</protein>
<name>E6U6U8_ETHHY</name>
<dbReference type="PIRSF" id="PIRSF037984">
    <property type="entry name" value="Met_synth_TM0269_prd"/>
    <property type="match status" value="1"/>
</dbReference>
<dbReference type="eggNOG" id="COG1410">
    <property type="taxonomic scope" value="Bacteria"/>
</dbReference>
<proteinExistence type="predicted"/>
<dbReference type="AlphaFoldDB" id="E6U6U8"/>
<dbReference type="GO" id="GO:0008705">
    <property type="term" value="F:methionine synthase activity"/>
    <property type="evidence" value="ECO:0007669"/>
    <property type="project" value="InterPro"/>
</dbReference>
<dbReference type="STRING" id="663278.Ethha_1377"/>
<dbReference type="InterPro" id="IPR037010">
    <property type="entry name" value="VitB12-dep_Met_synth_activ_sf"/>
</dbReference>
<keyword evidence="2" id="KW-1185">Reference proteome</keyword>
<dbReference type="HOGENOM" id="CLU_079580_2_0_9"/>
<accession>E6U6U8</accession>
<reference evidence="1 2" key="1">
    <citation type="submission" date="2010-12" db="EMBL/GenBank/DDBJ databases">
        <title>Complete sequence of Ethanoligenens harbinense YUAN-3.</title>
        <authorList>
            <person name="Lucas S."/>
            <person name="Copeland A."/>
            <person name="Lapidus A."/>
            <person name="Cheng J.-F."/>
            <person name="Bruce D."/>
            <person name="Goodwin L."/>
            <person name="Pitluck S."/>
            <person name="Chertkov O."/>
            <person name="Misra M."/>
            <person name="Detter J.C."/>
            <person name="Han C."/>
            <person name="Tapia R."/>
            <person name="Land M."/>
            <person name="Hauser L."/>
            <person name="Jeffries C."/>
            <person name="Kyrpides N."/>
            <person name="Ivanova N."/>
            <person name="Mikhailova N."/>
            <person name="Wang A."/>
            <person name="Mouttaki H."/>
            <person name="He Z."/>
            <person name="Zhou J."/>
            <person name="Hemme C.L."/>
            <person name="Woyke T."/>
        </authorList>
    </citation>
    <scope>NUCLEOTIDE SEQUENCE [LARGE SCALE GENOMIC DNA]</scope>
    <source>
        <strain evidence="2">DSM 18485 / JCM 12961 / CGMCC 1.5033 / YUAN-3</strain>
    </source>
</reference>
<evidence type="ECO:0000313" key="1">
    <source>
        <dbReference type="EMBL" id="ADU26915.1"/>
    </source>
</evidence>
<dbReference type="KEGG" id="eha:Ethha_1377"/>
<dbReference type="Proteomes" id="UP000001551">
    <property type="component" value="Chromosome"/>
</dbReference>
<dbReference type="SUPFAM" id="SSF56507">
    <property type="entry name" value="Methionine synthase activation domain-like"/>
    <property type="match status" value="1"/>
</dbReference>
<dbReference type="RefSeq" id="WP_013485270.1">
    <property type="nucleotide sequence ID" value="NC_014828.1"/>
</dbReference>
<sequence>MLEIRQKEVLRYLGYRGQPADESVLKKIRQCSELLLESAAPRMVSASYPLTLEVGDVVAIGTMRVTSHILWNHLRGCTEAVLFAATLGPGPDVLLRRYAQVDVSTMVILQACAAELIERYCDVCEETIREESAERGLFLRPRFSPGYGDFDIRHQRDFIERLACSKRIGLTMTEGYVLAPSKSVTAVIGLTPEQQSCHTEKCASCSKMDCVFRRG</sequence>
<dbReference type="Gene3D" id="3.40.109.40">
    <property type="match status" value="1"/>
</dbReference>
<evidence type="ECO:0000313" key="2">
    <source>
        <dbReference type="Proteomes" id="UP000001551"/>
    </source>
</evidence>
<dbReference type="InterPro" id="IPR017342">
    <property type="entry name" value="S-AdoMet-dep_Met_synth_prd"/>
</dbReference>
<gene>
    <name evidence="1" type="ordered locus">Ethha_1377</name>
</gene>
<organism evidence="1 2">
    <name type="scientific">Ethanoligenens harbinense (strain DSM 18485 / JCM 12961 / CGMCC 1.5033 / YUAN-3)</name>
    <dbReference type="NCBI Taxonomy" id="663278"/>
    <lineage>
        <taxon>Bacteria</taxon>
        <taxon>Bacillati</taxon>
        <taxon>Bacillota</taxon>
        <taxon>Clostridia</taxon>
        <taxon>Eubacteriales</taxon>
        <taxon>Oscillospiraceae</taxon>
        <taxon>Ethanoligenens</taxon>
    </lineage>
</organism>
<dbReference type="EMBL" id="CP002400">
    <property type="protein sequence ID" value="ADU26915.1"/>
    <property type="molecule type" value="Genomic_DNA"/>
</dbReference>